<evidence type="ECO:0000256" key="3">
    <source>
        <dbReference type="ARBA" id="ARBA00023082"/>
    </source>
</evidence>
<evidence type="ECO:0000256" key="1">
    <source>
        <dbReference type="ARBA" id="ARBA00010641"/>
    </source>
</evidence>
<keyword evidence="4" id="KW-0238">DNA-binding</keyword>
<dbReference type="SUPFAM" id="SSF88946">
    <property type="entry name" value="Sigma2 domain of RNA polymerase sigma factors"/>
    <property type="match status" value="1"/>
</dbReference>
<dbReference type="InterPro" id="IPR013249">
    <property type="entry name" value="RNA_pol_sigma70_r4_t2"/>
</dbReference>
<dbReference type="Pfam" id="PF04542">
    <property type="entry name" value="Sigma70_r2"/>
    <property type="match status" value="1"/>
</dbReference>
<organism evidence="8 9">
    <name type="scientific">Thalassotalea loyana</name>
    <dbReference type="NCBI Taxonomy" id="280483"/>
    <lineage>
        <taxon>Bacteria</taxon>
        <taxon>Pseudomonadati</taxon>
        <taxon>Pseudomonadota</taxon>
        <taxon>Gammaproteobacteria</taxon>
        <taxon>Alteromonadales</taxon>
        <taxon>Colwelliaceae</taxon>
        <taxon>Thalassotalea</taxon>
    </lineage>
</organism>
<proteinExistence type="inferred from homology"/>
<evidence type="ECO:0000256" key="5">
    <source>
        <dbReference type="ARBA" id="ARBA00023163"/>
    </source>
</evidence>
<keyword evidence="9" id="KW-1185">Reference proteome</keyword>
<evidence type="ECO:0000313" key="9">
    <source>
        <dbReference type="Proteomes" id="UP001157134"/>
    </source>
</evidence>
<dbReference type="Proteomes" id="UP001157134">
    <property type="component" value="Unassembled WGS sequence"/>
</dbReference>
<dbReference type="Gene3D" id="1.10.1740.10">
    <property type="match status" value="1"/>
</dbReference>
<evidence type="ECO:0000313" key="8">
    <source>
        <dbReference type="EMBL" id="GLX83778.1"/>
    </source>
</evidence>
<sequence length="189" mass="22309">MQLTLPSKVKGWLNIQLTPEELLKAYHQNDDRAALARLVELYNRDLYHYLMSLSDRELAKDVLQITWLKVMKTSELKEYHLIKSWLFRIARNALLDEFKRSNKFDIENELEQAIITPSLTQVIEQEDQLRLFDQALNQLNFYQKEAIIFQQEGFSVAEIAQLTDESFETVKSRLRYGKSKLKQLLGENL</sequence>
<feature type="domain" description="RNA polymerase sigma-70 region 2" evidence="6">
    <location>
        <begin position="38"/>
        <end position="102"/>
    </location>
</feature>
<dbReference type="Pfam" id="PF08281">
    <property type="entry name" value="Sigma70_r4_2"/>
    <property type="match status" value="1"/>
</dbReference>
<dbReference type="InterPro" id="IPR007627">
    <property type="entry name" value="RNA_pol_sigma70_r2"/>
</dbReference>
<dbReference type="InterPro" id="IPR039425">
    <property type="entry name" value="RNA_pol_sigma-70-like"/>
</dbReference>
<dbReference type="SUPFAM" id="SSF88659">
    <property type="entry name" value="Sigma3 and sigma4 domains of RNA polymerase sigma factors"/>
    <property type="match status" value="1"/>
</dbReference>
<dbReference type="EMBL" id="BSSV01000001">
    <property type="protein sequence ID" value="GLX83778.1"/>
    <property type="molecule type" value="Genomic_DNA"/>
</dbReference>
<evidence type="ECO:0000259" key="6">
    <source>
        <dbReference type="Pfam" id="PF04542"/>
    </source>
</evidence>
<dbReference type="InterPro" id="IPR014284">
    <property type="entry name" value="RNA_pol_sigma-70_dom"/>
</dbReference>
<dbReference type="Gene3D" id="1.10.10.10">
    <property type="entry name" value="Winged helix-like DNA-binding domain superfamily/Winged helix DNA-binding domain"/>
    <property type="match status" value="1"/>
</dbReference>
<dbReference type="PANTHER" id="PTHR43133">
    <property type="entry name" value="RNA POLYMERASE ECF-TYPE SIGMA FACTO"/>
    <property type="match status" value="1"/>
</dbReference>
<evidence type="ECO:0000256" key="2">
    <source>
        <dbReference type="ARBA" id="ARBA00023015"/>
    </source>
</evidence>
<dbReference type="InterPro" id="IPR013325">
    <property type="entry name" value="RNA_pol_sigma_r2"/>
</dbReference>
<reference evidence="8 9" key="1">
    <citation type="submission" date="2023-03" db="EMBL/GenBank/DDBJ databases">
        <title>Thalassotalea loyana LMG 22536T draft genome sequence.</title>
        <authorList>
            <person name="Sawabe T."/>
        </authorList>
    </citation>
    <scope>NUCLEOTIDE SEQUENCE [LARGE SCALE GENOMIC DNA]</scope>
    <source>
        <strain evidence="8 9">LMG 22536</strain>
    </source>
</reference>
<keyword evidence="3" id="KW-0731">Sigma factor</keyword>
<keyword evidence="2" id="KW-0805">Transcription regulation</keyword>
<dbReference type="PANTHER" id="PTHR43133:SF8">
    <property type="entry name" value="RNA POLYMERASE SIGMA FACTOR HI_1459-RELATED"/>
    <property type="match status" value="1"/>
</dbReference>
<dbReference type="InterPro" id="IPR036388">
    <property type="entry name" value="WH-like_DNA-bd_sf"/>
</dbReference>
<gene>
    <name evidence="8" type="ORF">tloyanaT_00300</name>
</gene>
<evidence type="ECO:0000256" key="4">
    <source>
        <dbReference type="ARBA" id="ARBA00023125"/>
    </source>
</evidence>
<evidence type="ECO:0000259" key="7">
    <source>
        <dbReference type="Pfam" id="PF08281"/>
    </source>
</evidence>
<keyword evidence="5" id="KW-0804">Transcription</keyword>
<dbReference type="NCBIfam" id="TIGR02937">
    <property type="entry name" value="sigma70-ECF"/>
    <property type="match status" value="1"/>
</dbReference>
<protein>
    <submittedName>
        <fullName evidence="8">RNA polymerase sigma factor SigZ</fullName>
    </submittedName>
</protein>
<comment type="similarity">
    <text evidence="1">Belongs to the sigma-70 factor family. ECF subfamily.</text>
</comment>
<accession>A0ABQ6H6K4</accession>
<name>A0ABQ6H6K4_9GAMM</name>
<comment type="caution">
    <text evidence="8">The sequence shown here is derived from an EMBL/GenBank/DDBJ whole genome shotgun (WGS) entry which is preliminary data.</text>
</comment>
<feature type="domain" description="RNA polymerase sigma factor 70 region 4 type 2" evidence="7">
    <location>
        <begin position="130"/>
        <end position="181"/>
    </location>
</feature>
<dbReference type="InterPro" id="IPR013324">
    <property type="entry name" value="RNA_pol_sigma_r3/r4-like"/>
</dbReference>